<dbReference type="KEGG" id="vg:8684161"/>
<dbReference type="HAMAP" id="MF_04162">
    <property type="entry name" value="T4_Clamp_Loader_L"/>
    <property type="match status" value="1"/>
</dbReference>
<dbReference type="InterPro" id="IPR050238">
    <property type="entry name" value="DNA_Rep/Repair_Clamp_Loader"/>
</dbReference>
<dbReference type="Proteomes" id="UP000008986">
    <property type="component" value="Segment"/>
</dbReference>
<dbReference type="RefSeq" id="YP_003359067.1">
    <property type="nucleotide sequence ID" value="NC_013697.1"/>
</dbReference>
<dbReference type="EC" id="3.6.4.-" evidence="4"/>
<keyword evidence="1" id="KW-0235">DNA replication</keyword>
<dbReference type="PANTHER" id="PTHR11669">
    <property type="entry name" value="REPLICATION FACTOR C / DNA POLYMERASE III GAMMA-TAU SUBUNIT"/>
    <property type="match status" value="1"/>
</dbReference>
<dbReference type="InterPro" id="IPR027417">
    <property type="entry name" value="P-loop_NTPase"/>
</dbReference>
<keyword evidence="3 4" id="KW-0067">ATP-binding</keyword>
<dbReference type="GO" id="GO:0005524">
    <property type="term" value="F:ATP binding"/>
    <property type="evidence" value="ECO:0007669"/>
    <property type="project" value="UniProtKB-UniRule"/>
</dbReference>
<dbReference type="InterPro" id="IPR003593">
    <property type="entry name" value="AAA+_ATPase"/>
</dbReference>
<dbReference type="EMBL" id="GQ357915">
    <property type="protein sequence ID" value="ACV50235.1"/>
    <property type="molecule type" value="Genomic_DNA"/>
</dbReference>
<reference evidence="7" key="1">
    <citation type="submission" date="2009-07" db="EMBL/GenBank/DDBJ databases">
        <authorList>
            <person name="Kropinski A.M."/>
            <person name="Villegas A."/>
            <person name="Lingohr E.J."/>
        </authorList>
    </citation>
    <scope>NUCLEOTIDE SEQUENCE [LARGE SCALE GENOMIC DNA]</scope>
</reference>
<evidence type="ECO:0000256" key="4">
    <source>
        <dbReference type="HAMAP-Rule" id="MF_04162"/>
    </source>
</evidence>
<keyword evidence="2 4" id="KW-0547">Nucleotide-binding</keyword>
<dbReference type="GO" id="GO:0016887">
    <property type="term" value="F:ATP hydrolysis activity"/>
    <property type="evidence" value="ECO:0007669"/>
    <property type="project" value="UniProtKB-UniRule"/>
</dbReference>
<evidence type="ECO:0000313" key="7">
    <source>
        <dbReference type="Proteomes" id="UP000008986"/>
    </source>
</evidence>
<evidence type="ECO:0000259" key="5">
    <source>
        <dbReference type="SMART" id="SM00382"/>
    </source>
</evidence>
<evidence type="ECO:0000256" key="3">
    <source>
        <dbReference type="ARBA" id="ARBA00022840"/>
    </source>
</evidence>
<dbReference type="InterPro" id="IPR046388">
    <property type="entry name" value="T4_Clamp_Loader_L"/>
</dbReference>
<feature type="binding site" evidence="4">
    <location>
        <position position="213"/>
    </location>
    <ligand>
        <name>ATP</name>
        <dbReference type="ChEBI" id="CHEBI:30616"/>
    </ligand>
</feature>
<dbReference type="GO" id="GO:0006261">
    <property type="term" value="P:DNA-templated DNA replication"/>
    <property type="evidence" value="ECO:0007669"/>
    <property type="project" value="TreeGrafter"/>
</dbReference>
<feature type="binding site" evidence="4">
    <location>
        <position position="33"/>
    </location>
    <ligand>
        <name>ATP</name>
        <dbReference type="ChEBI" id="CHEBI:30616"/>
    </ligand>
</feature>
<dbReference type="GO" id="GO:0006281">
    <property type="term" value="P:DNA repair"/>
    <property type="evidence" value="ECO:0007669"/>
    <property type="project" value="TreeGrafter"/>
</dbReference>
<accession>C9DGI4</accession>
<keyword evidence="4" id="KW-1194">Viral DNA replication</keyword>
<protein>
    <recommendedName>
        <fullName evidence="4">Sliding-clamp-loader large subunit</fullName>
        <ecNumber evidence="4">3.6.4.-</ecNumber>
    </recommendedName>
    <alternativeName>
        <fullName evidence="4">Clamp loader gp44 subunit</fullName>
    </alternativeName>
</protein>
<dbReference type="Gene3D" id="1.10.8.60">
    <property type="match status" value="1"/>
</dbReference>
<organism evidence="6 7">
    <name type="scientific">Delftia phage PhiW-14</name>
    <name type="common">Deftia acidovorans bacteriophage phiW-14</name>
    <dbReference type="NCBI Taxonomy" id="665032"/>
    <lineage>
        <taxon>Viruses</taxon>
        <taxon>Duplodnaviria</taxon>
        <taxon>Heunggongvirae</taxon>
        <taxon>Uroviricota</taxon>
        <taxon>Caudoviricetes</taxon>
        <taxon>Ionavirus</taxon>
        <taxon>Ionavirus W14</taxon>
    </lineage>
</organism>
<comment type="function">
    <text evidence="4">Forms the sliding-clamp-loader together with the small subunit. Functions as an ATPase enzyme. The clamp loader holds the clamp in an open conformation and places it onto the DNA. 4 ATP molecules must bind to the sliding-clamp-loader before the latter can open the sliding clamp. ATP hydrolysis triggers the detachment of the sliding clamp from the sliding-clamp-loader, freeing the sliding clamp to track along DNA.</text>
</comment>
<gene>
    <name evidence="6" type="primary">213</name>
</gene>
<sequence length="327" mass="36804">MTEATKTPVMVPDFPLEHVWYQRWRPSNLDNVVLPAGFKTKLLSYVENGRIPSLCFYSPSPGTGKTTAAWALCNYLGIRPLFINASMNNDVETIRTRVLEYATTMSLVGGGFKVVILDEGERLSSTAQDSLKGLMEQVSKHCSFIITTNSKTKIVEPLLSRCDQVDFIYNSDEMIEINSQIVRRAMGILEAEGVPYDLNSLVDLVKDCAPDNRKVLVRLQSLAGQYGEINNAALQRMDSSMVSTLVESLKRKDFKAVNDWCMENYERFGDDIYGALLKGLRPSLQPQSLVDTIATLNDYQRYHNTVPDRYVHALAMCTTIMLETKFV</sequence>
<dbReference type="CDD" id="cd00009">
    <property type="entry name" value="AAA"/>
    <property type="match status" value="1"/>
</dbReference>
<feature type="binding site" evidence="4">
    <location>
        <begin position="62"/>
        <end position="67"/>
    </location>
    <ligand>
        <name>ATP</name>
        <dbReference type="ChEBI" id="CHEBI:30616"/>
    </ligand>
</feature>
<dbReference type="Gene3D" id="1.20.272.10">
    <property type="match status" value="1"/>
</dbReference>
<feature type="domain" description="AAA+ ATPase" evidence="5">
    <location>
        <begin position="50"/>
        <end position="172"/>
    </location>
</feature>
<organismHost>
    <name type="scientific">Delftia acidovorans</name>
    <name type="common">Pseudomonas acidovorans</name>
    <name type="synonym">Comamonas acidovorans</name>
    <dbReference type="NCBI Taxonomy" id="80866"/>
</organismHost>
<evidence type="ECO:0000256" key="1">
    <source>
        <dbReference type="ARBA" id="ARBA00022705"/>
    </source>
</evidence>
<comment type="caution">
    <text evidence="4">Lacks conserved residue(s) required for the propagation of feature annotation.</text>
</comment>
<dbReference type="SMART" id="SM00382">
    <property type="entry name" value="AAA"/>
    <property type="match status" value="1"/>
</dbReference>
<evidence type="ECO:0000313" key="6">
    <source>
        <dbReference type="EMBL" id="ACV50235.1"/>
    </source>
</evidence>
<name>C9DGI4_BPW14</name>
<dbReference type="OrthoDB" id="4962at10239"/>
<evidence type="ECO:0000256" key="2">
    <source>
        <dbReference type="ARBA" id="ARBA00022741"/>
    </source>
</evidence>
<dbReference type="Pfam" id="PF00004">
    <property type="entry name" value="AAA"/>
    <property type="match status" value="1"/>
</dbReference>
<proteinExistence type="inferred from homology"/>
<dbReference type="GeneID" id="8684161"/>
<comment type="similarity">
    <text evidence="4">Belongs to the Tevenvirinae sliding-clamp-loader large subunit family.</text>
</comment>
<comment type="subunit">
    <text evidence="4">The sliding-clamp-loader consists of 4 large subunits and 1 small subunit. Interacts with the sliding clamp; this interaction allows the sliding-clamp-loader to open the sliding clamp. Part of the replicase complex that includes the DNA polymerase, the polymerase clamp, the clamp loader complex, the single-stranded DNA binding protein, the primase, the helicase and the helicase assembly factor.</text>
</comment>
<keyword evidence="4" id="KW-0238">DNA-binding</keyword>
<keyword evidence="7" id="KW-1185">Reference proteome</keyword>
<dbReference type="InterPro" id="IPR003959">
    <property type="entry name" value="ATPase_AAA_core"/>
</dbReference>
<dbReference type="SUPFAM" id="SSF52540">
    <property type="entry name" value="P-loop containing nucleoside triphosphate hydrolases"/>
    <property type="match status" value="1"/>
</dbReference>
<dbReference type="PANTHER" id="PTHR11669:SF20">
    <property type="entry name" value="REPLICATION FACTOR C SUBUNIT 4"/>
    <property type="match status" value="1"/>
</dbReference>
<dbReference type="GO" id="GO:0003689">
    <property type="term" value="F:DNA clamp loader activity"/>
    <property type="evidence" value="ECO:0007669"/>
    <property type="project" value="UniProtKB-UniRule"/>
</dbReference>
<keyword evidence="4" id="KW-0378">Hydrolase</keyword>
<dbReference type="Gene3D" id="3.40.50.300">
    <property type="entry name" value="P-loop containing nucleotide triphosphate hydrolases"/>
    <property type="match status" value="1"/>
</dbReference>
<dbReference type="GO" id="GO:0003677">
    <property type="term" value="F:DNA binding"/>
    <property type="evidence" value="ECO:0007669"/>
    <property type="project" value="UniProtKB-UniRule"/>
</dbReference>
<dbReference type="GO" id="GO:0039693">
    <property type="term" value="P:viral DNA genome replication"/>
    <property type="evidence" value="ECO:0007669"/>
    <property type="project" value="UniProtKB-UniRule"/>
</dbReference>